<dbReference type="SUPFAM" id="SSF53335">
    <property type="entry name" value="S-adenosyl-L-methionine-dependent methyltransferases"/>
    <property type="match status" value="1"/>
</dbReference>
<dbReference type="GO" id="GO:0008990">
    <property type="term" value="F:rRNA (guanine-N2-)-methyltransferase activity"/>
    <property type="evidence" value="ECO:0007669"/>
    <property type="project" value="TreeGrafter"/>
</dbReference>
<protein>
    <recommendedName>
        <fullName evidence="5">THUMP domain-containing protein</fullName>
    </recommendedName>
</protein>
<sequence>MTRASVTPRSGPGKAESAHPPSAERRRAPAPGPHITELAELRANPMPPPRPAPPPDRRGSPGGSGRGAAAAVRERPPRRPFVRARSRRFGYKPVAMDFFATAAKGTEPALRDELRELRFRGVRADRGGVHFSGAADEGFRACIELRTAVRVLTELASFDAPSGDALYEGVSRVDWAPYLSPVHTLAVRASCRSSALTHTQFIAQRTKDAIVDQIRRRVGARPSVDLDDPDLALFVHLVRDRATLYADLGGAALHRRGYRTHIGGAPLKETLAAALLRLSGWDRARPFVDPMCGAGTIALEAALWARDIAPGLRAQRFGFERWACHDQAAAQRTTALRDAARARIRPEGPPILAADIDPRAAEITRGNARMAGVQIEVRCQPITAIAPTEPPGHVLTNPPYGERLPGTLALYRDMAAALSRLAGHRVALLAGTEDIERAMRRRPERSLTVFNGPIECRLLTYDIP</sequence>
<dbReference type="Pfam" id="PF22020">
    <property type="entry name" value="RlmL_1st"/>
    <property type="match status" value="1"/>
</dbReference>
<dbReference type="Pfam" id="PF02926">
    <property type="entry name" value="THUMP"/>
    <property type="match status" value="1"/>
</dbReference>
<evidence type="ECO:0000313" key="6">
    <source>
        <dbReference type="EMBL" id="AUX35192.1"/>
    </source>
</evidence>
<evidence type="ECO:0000256" key="1">
    <source>
        <dbReference type="ARBA" id="ARBA00022603"/>
    </source>
</evidence>
<dbReference type="InterPro" id="IPR029063">
    <property type="entry name" value="SAM-dependent_MTases_sf"/>
</dbReference>
<dbReference type="CDD" id="cd11715">
    <property type="entry name" value="THUMP_AdoMetMT"/>
    <property type="match status" value="1"/>
</dbReference>
<dbReference type="PROSITE" id="PS51165">
    <property type="entry name" value="THUMP"/>
    <property type="match status" value="1"/>
</dbReference>
<keyword evidence="2" id="KW-0808">Transferase</keyword>
<dbReference type="GO" id="GO:0003723">
    <property type="term" value="F:RNA binding"/>
    <property type="evidence" value="ECO:0007669"/>
    <property type="project" value="UniProtKB-UniRule"/>
</dbReference>
<dbReference type="InterPro" id="IPR004114">
    <property type="entry name" value="THUMP_dom"/>
</dbReference>
<reference evidence="6 7" key="1">
    <citation type="submission" date="2015-09" db="EMBL/GenBank/DDBJ databases">
        <title>Sorangium comparison.</title>
        <authorList>
            <person name="Zaburannyi N."/>
            <person name="Bunk B."/>
            <person name="Overmann J."/>
            <person name="Mueller R."/>
        </authorList>
    </citation>
    <scope>NUCLEOTIDE SEQUENCE [LARGE SCALE GENOMIC DNA]</scope>
    <source>
        <strain evidence="6 7">So ce836</strain>
    </source>
</reference>
<proteinExistence type="predicted"/>
<dbReference type="InterPro" id="IPR000241">
    <property type="entry name" value="RlmKL-like_Mtase"/>
</dbReference>
<dbReference type="GO" id="GO:0070043">
    <property type="term" value="F:rRNA (guanine-N7-)-methyltransferase activity"/>
    <property type="evidence" value="ECO:0007669"/>
    <property type="project" value="TreeGrafter"/>
</dbReference>
<name>A0A4V0NH25_SORCE</name>
<feature type="compositionally biased region" description="Pro residues" evidence="4">
    <location>
        <begin position="45"/>
        <end position="54"/>
    </location>
</feature>
<feature type="region of interest" description="Disordered" evidence="4">
    <location>
        <begin position="1"/>
        <end position="78"/>
    </location>
</feature>
<dbReference type="PANTHER" id="PTHR47313">
    <property type="entry name" value="RIBOSOMAL RNA LARGE SUBUNIT METHYLTRANSFERASE K/L"/>
    <property type="match status" value="1"/>
</dbReference>
<dbReference type="SMART" id="SM00981">
    <property type="entry name" value="THUMP"/>
    <property type="match status" value="1"/>
</dbReference>
<evidence type="ECO:0000256" key="2">
    <source>
        <dbReference type="ARBA" id="ARBA00022679"/>
    </source>
</evidence>
<evidence type="ECO:0000259" key="5">
    <source>
        <dbReference type="PROSITE" id="PS51165"/>
    </source>
</evidence>
<feature type="domain" description="THUMP" evidence="5">
    <location>
        <begin position="137"/>
        <end position="248"/>
    </location>
</feature>
<evidence type="ECO:0000256" key="4">
    <source>
        <dbReference type="SAM" id="MobiDB-lite"/>
    </source>
</evidence>
<organism evidence="6 7">
    <name type="scientific">Sorangium cellulosum</name>
    <name type="common">Polyangium cellulosum</name>
    <dbReference type="NCBI Taxonomy" id="56"/>
    <lineage>
        <taxon>Bacteria</taxon>
        <taxon>Pseudomonadati</taxon>
        <taxon>Myxococcota</taxon>
        <taxon>Polyangia</taxon>
        <taxon>Polyangiales</taxon>
        <taxon>Polyangiaceae</taxon>
        <taxon>Sorangium</taxon>
    </lineage>
</organism>
<keyword evidence="3" id="KW-0694">RNA-binding</keyword>
<keyword evidence="1" id="KW-0489">Methyltransferase</keyword>
<dbReference type="AlphaFoldDB" id="A0A4V0NH25"/>
<accession>A0A4V0NH25</accession>
<gene>
    <name evidence="6" type="ORF">SOCE836_073810</name>
</gene>
<dbReference type="PANTHER" id="PTHR47313:SF1">
    <property type="entry name" value="RIBOSOMAL RNA LARGE SUBUNIT METHYLTRANSFERASE K_L"/>
    <property type="match status" value="1"/>
</dbReference>
<dbReference type="Gene3D" id="3.30.2130.30">
    <property type="match status" value="1"/>
</dbReference>
<dbReference type="InterPro" id="IPR054170">
    <property type="entry name" value="RlmL_1st"/>
</dbReference>
<dbReference type="Proteomes" id="UP000295497">
    <property type="component" value="Chromosome"/>
</dbReference>
<dbReference type="EMBL" id="CP012672">
    <property type="protein sequence ID" value="AUX35192.1"/>
    <property type="molecule type" value="Genomic_DNA"/>
</dbReference>
<evidence type="ECO:0000313" key="7">
    <source>
        <dbReference type="Proteomes" id="UP000295497"/>
    </source>
</evidence>
<dbReference type="Gene3D" id="3.40.50.150">
    <property type="entry name" value="Vaccinia Virus protein VP39"/>
    <property type="match status" value="1"/>
</dbReference>
<evidence type="ECO:0000256" key="3">
    <source>
        <dbReference type="PROSITE-ProRule" id="PRU00529"/>
    </source>
</evidence>
<dbReference type="Pfam" id="PF01170">
    <property type="entry name" value="UPF0020"/>
    <property type="match status" value="1"/>
</dbReference>